<dbReference type="STRING" id="225848.Sps_05356"/>
<feature type="chain" id="PRO_5012639300" evidence="1">
    <location>
        <begin position="23"/>
        <end position="109"/>
    </location>
</feature>
<evidence type="ECO:0000313" key="2">
    <source>
        <dbReference type="EMBL" id="AQS40425.1"/>
    </source>
</evidence>
<dbReference type="KEGG" id="spsw:Sps_05356"/>
<dbReference type="RefSeq" id="WP_237157958.1">
    <property type="nucleotide sequence ID" value="NZ_CP014782.1"/>
</dbReference>
<dbReference type="EMBL" id="CP014782">
    <property type="protein sequence ID" value="AQS40425.1"/>
    <property type="molecule type" value="Genomic_DNA"/>
</dbReference>
<keyword evidence="3" id="KW-1185">Reference proteome</keyword>
<gene>
    <name evidence="2" type="ORF">Sps_05356</name>
</gene>
<name>A0A1S6HXZ8_9GAMM</name>
<dbReference type="AlphaFoldDB" id="A0A1S6HXZ8"/>
<feature type="signal peptide" evidence="1">
    <location>
        <begin position="1"/>
        <end position="22"/>
    </location>
</feature>
<protein>
    <submittedName>
        <fullName evidence="2">Type IV pilus biogenesis</fullName>
    </submittedName>
</protein>
<proteinExistence type="predicted"/>
<evidence type="ECO:0000256" key="1">
    <source>
        <dbReference type="SAM" id="SignalP"/>
    </source>
</evidence>
<sequence length="109" mass="11469">MSPLKVSSLVALLMLLVTSAQAETLRDPTRPGYGAQVMASAASSQSSDLVLNSVIKSGSASRAVINNKIFEVGDRVQGVRITAIEINSVSLSDGRKLTMYQAITESKGN</sequence>
<reference evidence="2 3" key="1">
    <citation type="submission" date="2016-03" db="EMBL/GenBank/DDBJ databases">
        <title>Complete genome sequence of Shewanella psychrophila WP2, a deep sea bacterium isolated from west Pacific sediment.</title>
        <authorList>
            <person name="Xu G."/>
            <person name="Jian H."/>
        </authorList>
    </citation>
    <scope>NUCLEOTIDE SEQUENCE [LARGE SCALE GENOMIC DNA]</scope>
    <source>
        <strain evidence="2 3">WP2</strain>
    </source>
</reference>
<accession>A0A1S6HXZ8</accession>
<evidence type="ECO:0000313" key="3">
    <source>
        <dbReference type="Proteomes" id="UP000189545"/>
    </source>
</evidence>
<organism evidence="2 3">
    <name type="scientific">Shewanella psychrophila</name>
    <dbReference type="NCBI Taxonomy" id="225848"/>
    <lineage>
        <taxon>Bacteria</taxon>
        <taxon>Pseudomonadati</taxon>
        <taxon>Pseudomonadota</taxon>
        <taxon>Gammaproteobacteria</taxon>
        <taxon>Alteromonadales</taxon>
        <taxon>Shewanellaceae</taxon>
        <taxon>Shewanella</taxon>
    </lineage>
</organism>
<dbReference type="Proteomes" id="UP000189545">
    <property type="component" value="Chromosome"/>
</dbReference>
<keyword evidence="1" id="KW-0732">Signal</keyword>